<accession>A0ABS7KCH9</accession>
<dbReference type="PANTHER" id="PTHR43308:SF5">
    <property type="entry name" value="S-LAYER PROTEIN _ PEPTIDOGLYCAN ENDO-BETA-N-ACETYLGLUCOSAMINIDASE"/>
    <property type="match status" value="1"/>
</dbReference>
<protein>
    <submittedName>
        <fullName evidence="3">S-layer homology domain-containing protein</fullName>
    </submittedName>
</protein>
<feature type="compositionally biased region" description="Low complexity" evidence="1">
    <location>
        <begin position="513"/>
        <end position="543"/>
    </location>
</feature>
<reference evidence="3 4" key="1">
    <citation type="submission" date="2020-08" db="EMBL/GenBank/DDBJ databases">
        <title>Fungal Genomes of the International Space Station.</title>
        <authorList>
            <person name="Seuylemezian A."/>
            <person name="Singh N.K."/>
            <person name="Wood J."/>
            <person name="Venkateswaran K."/>
        </authorList>
    </citation>
    <scope>NUCLEOTIDE SEQUENCE [LARGE SCALE GENOMIC DNA]</scope>
    <source>
        <strain evidence="3 4">S/N-304-OC-R4</strain>
    </source>
</reference>
<gene>
    <name evidence="3" type="ORF">H7T88_00910</name>
</gene>
<feature type="region of interest" description="Disordered" evidence="1">
    <location>
        <begin position="507"/>
        <end position="561"/>
    </location>
</feature>
<feature type="compositionally biased region" description="Pro residues" evidence="1">
    <location>
        <begin position="544"/>
        <end position="558"/>
    </location>
</feature>
<keyword evidence="4" id="KW-1185">Reference proteome</keyword>
<dbReference type="InterPro" id="IPR051465">
    <property type="entry name" value="Cell_Envelope_Struct_Comp"/>
</dbReference>
<proteinExistence type="predicted"/>
<feature type="domain" description="SLH" evidence="2">
    <location>
        <begin position="708"/>
        <end position="764"/>
    </location>
</feature>
<evidence type="ECO:0000313" key="4">
    <source>
        <dbReference type="Proteomes" id="UP000706031"/>
    </source>
</evidence>
<dbReference type="Pfam" id="PF13306">
    <property type="entry name" value="LRR_5"/>
    <property type="match status" value="1"/>
</dbReference>
<evidence type="ECO:0000256" key="1">
    <source>
        <dbReference type="SAM" id="MobiDB-lite"/>
    </source>
</evidence>
<dbReference type="Pfam" id="PF00395">
    <property type="entry name" value="SLH"/>
    <property type="match status" value="3"/>
</dbReference>
<name>A0ABS7KCH9_9BACL</name>
<dbReference type="InterPro" id="IPR032675">
    <property type="entry name" value="LRR_dom_sf"/>
</dbReference>
<dbReference type="Proteomes" id="UP000706031">
    <property type="component" value="Unassembled WGS sequence"/>
</dbReference>
<feature type="domain" description="SLH" evidence="2">
    <location>
        <begin position="585"/>
        <end position="642"/>
    </location>
</feature>
<dbReference type="InterPro" id="IPR026906">
    <property type="entry name" value="LRR_5"/>
</dbReference>
<dbReference type="PROSITE" id="PS51272">
    <property type="entry name" value="SLH"/>
    <property type="match status" value="3"/>
</dbReference>
<dbReference type="PANTHER" id="PTHR43308">
    <property type="entry name" value="OUTER MEMBRANE PROTEIN ALPHA-RELATED"/>
    <property type="match status" value="1"/>
</dbReference>
<organism evidence="3 4">
    <name type="scientific">Paenibacillus cucumis</name>
    <name type="common">ex Kampfer et al. 2016</name>
    <dbReference type="NCBI Taxonomy" id="1776858"/>
    <lineage>
        <taxon>Bacteria</taxon>
        <taxon>Bacillati</taxon>
        <taxon>Bacillota</taxon>
        <taxon>Bacilli</taxon>
        <taxon>Bacillales</taxon>
        <taxon>Paenibacillaceae</taxon>
        <taxon>Paenibacillus</taxon>
    </lineage>
</organism>
<feature type="domain" description="SLH" evidence="2">
    <location>
        <begin position="643"/>
        <end position="706"/>
    </location>
</feature>
<sequence length="765" mass="81843">MSMGGGWFTSGIQKVSAATAGDWVYSVNGNGTVTITGYMGSAVDVDIPGTLDSQVVTHIGNQVFMGKNLTSVTIPDSVISIGKEAFRQNSLRSVIIPYRVTSIGDYAFFKNQLTSVTIPEGITSIGPSTFRDNFLTSVIIPESVTSLGSLAFGYNRLESVTIPSNVTSIGQYAFMTNELENVVFAGRSIGIESDWFLNNDPVILISGYENAENFVATYNNNNANNNDPTKLKLTYGKMISVGYNPDGATWSNAQTIELSEKSLIEAEKSYKWTLTPDQPDATGWETFEGTLQIAVPAEEGTWYLHVKAIESNQNTLFFHSNAFHIERTSPTIQLQVSSTAPTNQPVTVTATVYDGESGVALLKWAEGDREASYFNSGGTVFSGTNFDVTENGTYTVYAQDVAGNKSVETVTVNNISTVGPTIQTSIDPSGPTKGNVTVVASVQPQNGIIVLKYATGKQDKEYFASAGTALFLVGGKAEFVVTENGWVSIYAKDQAGNETVKQLEITSIDRTEPTQPTVPTQPSSGQSPTTSTPSSQPTSSTSTPAPPAPPTTVPPTSTPTPKAFYNEKVNINVVKELVEKANNASAIAFKDIVAGASEAKVVELGTKLGMIKGYADGSFRANGVVTRSEFATMLVQALGLKSETNSSFKDTQNHWGGEAIAILKASGIVQGYQDGTFKPNQSISRAEIVAMLSKVINTEWVKSSKFEDVSGNWAEAEINTLSEMGIVKGTTEGLFKPNANATRSESLLMILRMLNASLGFTLDIE</sequence>
<evidence type="ECO:0000313" key="3">
    <source>
        <dbReference type="EMBL" id="MBY0201801.1"/>
    </source>
</evidence>
<comment type="caution">
    <text evidence="3">The sequence shown here is derived from an EMBL/GenBank/DDBJ whole genome shotgun (WGS) entry which is preliminary data.</text>
</comment>
<dbReference type="InterPro" id="IPR001119">
    <property type="entry name" value="SLH_dom"/>
</dbReference>
<evidence type="ECO:0000259" key="2">
    <source>
        <dbReference type="PROSITE" id="PS51272"/>
    </source>
</evidence>
<dbReference type="EMBL" id="JACLIC010000002">
    <property type="protein sequence ID" value="MBY0201801.1"/>
    <property type="molecule type" value="Genomic_DNA"/>
</dbReference>
<dbReference type="Gene3D" id="3.80.10.10">
    <property type="entry name" value="Ribonuclease Inhibitor"/>
    <property type="match status" value="1"/>
</dbReference>